<feature type="signal peptide" evidence="1">
    <location>
        <begin position="1"/>
        <end position="35"/>
    </location>
</feature>
<dbReference type="GO" id="GO:0008745">
    <property type="term" value="F:N-acetylmuramoyl-L-alanine amidase activity"/>
    <property type="evidence" value="ECO:0007669"/>
    <property type="project" value="InterPro"/>
</dbReference>
<dbReference type="GO" id="GO:0009253">
    <property type="term" value="P:peptidoglycan catabolic process"/>
    <property type="evidence" value="ECO:0007669"/>
    <property type="project" value="InterPro"/>
</dbReference>
<sequence>MKFINFEHAKKVAMTGLAMTSCGFLLWVSQGTSHADDTPTTVATTTQAQQTNTDGTTTQQQATANTANSQTATANTQMQVAASQSYNRNDKGNYANMDSISLNPDGSLNATGWHATNGAEGRPYHYIIALNQDNHEIARQNITDQEVTRNDVQQVHNVYGASQSGFNVHFDLSKVMGSTSSVTLISRYTSDPLGNTNFIDYRFAPVTIDRRNYANLDGATVTKNQLEVAGWNATNLSVNKPNHYIILLDQTIGKEITRQLVRDRQSRPDVAKAYPGVEGASQSGFDVFFNLNGVNFNHKLQLLSRYTSSKDGNSDYVDYYFTPITNGNYANQGNLDSFNLSSGHLNVVGWHANDISKFENQRYVIIYDNTANSQVASQKVDGVSRTDVAKAYPSITTAGQSGFNANFDLNGIKLVDGHSYAVVSRYSTSTNGNGGDGQYTDFWSSPVVYHNQQAYSIDQIKMTNQGLQLAGWMASSQSQGKGNAYVIILNGDKEVARQKLSLTRRPDVAKVYPLIYNSANSGFNTLVEFNPAEITGNMRIVLRFTDDPAGNGNNTADQWLPAYFSNQGKFDDIRINGSSVYVSGWHASDQSADKPYQFLIFLDANGHEVYRQRVLDINRANATAAATAPYILHSANSGYQLGLTLPASAQGKVFQVIHRFTDDVNGNGNFIDLRSEPLLQYNMTANAINRYILQNKVGHASIQTDYVIPEVTGKYSRTSDGRPDMVVVHETANPNDSIYGEINYEKQNYDNAFVHAFVDGNNIIEVSSTDREAWGAGYPANGRAVQFEQVEVYGAGNFVRELVNGAYYTAYKMKEYGIVPTLAWYNSQTGQYGGTLWSHHMVSEYMHVTDHTDPDGYWAKRASQYFGTTYTMSDFFELVKYEYRQL</sequence>
<feature type="chain" id="PRO_5006413305" description="N-acetylmuramoyl-L-alanine amidase domain-containing protein" evidence="1">
    <location>
        <begin position="36"/>
        <end position="886"/>
    </location>
</feature>
<gene>
    <name evidence="3" type="ORF">FD32_GL001915</name>
</gene>
<evidence type="ECO:0000256" key="1">
    <source>
        <dbReference type="SAM" id="SignalP"/>
    </source>
</evidence>
<dbReference type="PROSITE" id="PS51257">
    <property type="entry name" value="PROKAR_LIPOPROTEIN"/>
    <property type="match status" value="1"/>
</dbReference>
<dbReference type="Gene3D" id="3.40.80.10">
    <property type="entry name" value="Peptidoglycan recognition protein-like"/>
    <property type="match status" value="1"/>
</dbReference>
<reference evidence="3 4" key="1">
    <citation type="journal article" date="2015" name="Genome Announc.">
        <title>Expanding the biotechnology potential of lactobacilli through comparative genomics of 213 strains and associated genera.</title>
        <authorList>
            <person name="Sun Z."/>
            <person name="Harris H.M."/>
            <person name="McCann A."/>
            <person name="Guo C."/>
            <person name="Argimon S."/>
            <person name="Zhang W."/>
            <person name="Yang X."/>
            <person name="Jeffery I.B."/>
            <person name="Cooney J.C."/>
            <person name="Kagawa T.F."/>
            <person name="Liu W."/>
            <person name="Song Y."/>
            <person name="Salvetti E."/>
            <person name="Wrobel A."/>
            <person name="Rasinkangas P."/>
            <person name="Parkhill J."/>
            <person name="Rea M.C."/>
            <person name="O'Sullivan O."/>
            <person name="Ritari J."/>
            <person name="Douillard F.P."/>
            <person name="Paul Ross R."/>
            <person name="Yang R."/>
            <person name="Briner A.E."/>
            <person name="Felis G.E."/>
            <person name="de Vos W.M."/>
            <person name="Barrangou R."/>
            <person name="Klaenhammer T.R."/>
            <person name="Caufield P.W."/>
            <person name="Cui Y."/>
            <person name="Zhang H."/>
            <person name="O'Toole P.W."/>
        </authorList>
    </citation>
    <scope>NUCLEOTIDE SEQUENCE [LARGE SCALE GENOMIC DNA]</scope>
    <source>
        <strain evidence="3 4">DSM 6035</strain>
    </source>
</reference>
<dbReference type="SMART" id="SM00644">
    <property type="entry name" value="Ami_2"/>
    <property type="match status" value="1"/>
</dbReference>
<dbReference type="PATRIC" id="fig|1423782.4.peg.1992"/>
<dbReference type="RefSeq" id="WP_047768713.1">
    <property type="nucleotide sequence ID" value="NZ_AZGM01000055.1"/>
</dbReference>
<dbReference type="InterPro" id="IPR036505">
    <property type="entry name" value="Amidase/PGRP_sf"/>
</dbReference>
<name>A0A0R1XLC7_9LACO</name>
<organism evidence="3 4">
    <name type="scientific">Limosilactobacillus panis DSM 6035</name>
    <dbReference type="NCBI Taxonomy" id="1423782"/>
    <lineage>
        <taxon>Bacteria</taxon>
        <taxon>Bacillati</taxon>
        <taxon>Bacillota</taxon>
        <taxon>Bacilli</taxon>
        <taxon>Lactobacillales</taxon>
        <taxon>Lactobacillaceae</taxon>
        <taxon>Limosilactobacillus</taxon>
    </lineage>
</organism>
<evidence type="ECO:0000259" key="2">
    <source>
        <dbReference type="SMART" id="SM00644"/>
    </source>
</evidence>
<dbReference type="AlphaFoldDB" id="A0A0R1XLC7"/>
<proteinExistence type="predicted"/>
<evidence type="ECO:0000313" key="3">
    <source>
        <dbReference type="EMBL" id="KRM27619.1"/>
    </source>
</evidence>
<dbReference type="InterPro" id="IPR002502">
    <property type="entry name" value="Amidase_domain"/>
</dbReference>
<dbReference type="EMBL" id="AZGM01000055">
    <property type="protein sequence ID" value="KRM27619.1"/>
    <property type="molecule type" value="Genomic_DNA"/>
</dbReference>
<keyword evidence="4" id="KW-1185">Reference proteome</keyword>
<dbReference type="Pfam" id="PF01510">
    <property type="entry name" value="Amidase_2"/>
    <property type="match status" value="1"/>
</dbReference>
<dbReference type="CDD" id="cd06583">
    <property type="entry name" value="PGRP"/>
    <property type="match status" value="1"/>
</dbReference>
<dbReference type="STRING" id="1423782.FD32_GL001915"/>
<dbReference type="SUPFAM" id="SSF55846">
    <property type="entry name" value="N-acetylmuramoyl-L-alanine amidase-like"/>
    <property type="match status" value="1"/>
</dbReference>
<evidence type="ECO:0000313" key="4">
    <source>
        <dbReference type="Proteomes" id="UP000051412"/>
    </source>
</evidence>
<protein>
    <recommendedName>
        <fullName evidence="2">N-acetylmuramoyl-L-alanine amidase domain-containing protein</fullName>
    </recommendedName>
</protein>
<keyword evidence="1" id="KW-0732">Signal</keyword>
<dbReference type="Proteomes" id="UP000051412">
    <property type="component" value="Unassembled WGS sequence"/>
</dbReference>
<feature type="domain" description="N-acetylmuramoyl-L-alanine amidase" evidence="2">
    <location>
        <begin position="712"/>
        <end position="855"/>
    </location>
</feature>
<accession>A0A0R1XLC7</accession>
<comment type="caution">
    <text evidence="3">The sequence shown here is derived from an EMBL/GenBank/DDBJ whole genome shotgun (WGS) entry which is preliminary data.</text>
</comment>